<protein>
    <submittedName>
        <fullName evidence="2">Uncharacterized protein</fullName>
    </submittedName>
</protein>
<dbReference type="AlphaFoldDB" id="A0A7S3FC47"/>
<evidence type="ECO:0000313" key="2">
    <source>
        <dbReference type="EMBL" id="CAE0138758.1"/>
    </source>
</evidence>
<name>A0A7S3FC47_9VIRI</name>
<organism evidence="2">
    <name type="scientific">Prasinoderma singulare</name>
    <dbReference type="NCBI Taxonomy" id="676789"/>
    <lineage>
        <taxon>Eukaryota</taxon>
        <taxon>Viridiplantae</taxon>
        <taxon>Prasinodermophyta</taxon>
        <taxon>Prasinodermophyceae</taxon>
        <taxon>Prasinodermales</taxon>
        <taxon>Prasinodermaceae</taxon>
        <taxon>Prasinoderma</taxon>
    </lineage>
</organism>
<evidence type="ECO:0000256" key="1">
    <source>
        <dbReference type="SAM" id="MobiDB-lite"/>
    </source>
</evidence>
<sequence>MAEAAAAEGSGTERGGGRSAAGAAEAPSGQLTVRDIDLLISLEGDEAEAITNLERVQRDKKILAAKYADAKAKAMEAEHYLEIIQKRVKRFRHRLDLCPCWECRTTFCHGPCRQLEAMEEMMGPSQRAKTRKLRHQFADNLDAVD</sequence>
<dbReference type="EMBL" id="HBHY01010944">
    <property type="protein sequence ID" value="CAE0138758.1"/>
    <property type="molecule type" value="Transcribed_RNA"/>
</dbReference>
<accession>A0A7S3FC47</accession>
<gene>
    <name evidence="2" type="ORF">PSIN1315_LOCUS7059</name>
</gene>
<proteinExistence type="predicted"/>
<feature type="region of interest" description="Disordered" evidence="1">
    <location>
        <begin position="1"/>
        <end position="26"/>
    </location>
</feature>
<feature type="compositionally biased region" description="Low complexity" evidence="1">
    <location>
        <begin position="1"/>
        <end position="10"/>
    </location>
</feature>
<reference evidence="2" key="1">
    <citation type="submission" date="2021-01" db="EMBL/GenBank/DDBJ databases">
        <authorList>
            <person name="Corre E."/>
            <person name="Pelletier E."/>
            <person name="Niang G."/>
            <person name="Scheremetjew M."/>
            <person name="Finn R."/>
            <person name="Kale V."/>
            <person name="Holt S."/>
            <person name="Cochrane G."/>
            <person name="Meng A."/>
            <person name="Brown T."/>
            <person name="Cohen L."/>
        </authorList>
    </citation>
    <scope>NUCLEOTIDE SEQUENCE</scope>
    <source>
        <strain evidence="2">RCC927</strain>
    </source>
</reference>